<proteinExistence type="predicted"/>
<dbReference type="InterPro" id="IPR004143">
    <property type="entry name" value="BPL_LPL_catalytic"/>
</dbReference>
<dbReference type="Pfam" id="PF03099">
    <property type="entry name" value="BPL_LplA_LipB"/>
    <property type="match status" value="1"/>
</dbReference>
<dbReference type="PANTHER" id="PTHR12835:SF5">
    <property type="entry name" value="BIOTIN--PROTEIN LIGASE"/>
    <property type="match status" value="1"/>
</dbReference>
<reference evidence="3 4" key="1">
    <citation type="submission" date="2019-03" db="EMBL/GenBank/DDBJ databases">
        <title>Genomic Encyclopedia of Archaeal and Bacterial Type Strains, Phase II (KMG-II): from individual species to whole genera.</title>
        <authorList>
            <person name="Goeker M."/>
        </authorList>
    </citation>
    <scope>NUCLEOTIDE SEQUENCE [LARGE SCALE GENOMIC DNA]</scope>
    <source>
        <strain evidence="3 4">DSM 22554</strain>
    </source>
</reference>
<evidence type="ECO:0000256" key="1">
    <source>
        <dbReference type="ARBA" id="ARBA00022598"/>
    </source>
</evidence>
<dbReference type="PROSITE" id="PS51733">
    <property type="entry name" value="BPL_LPL_CATALYTIC"/>
    <property type="match status" value="1"/>
</dbReference>
<dbReference type="SUPFAM" id="SSF55681">
    <property type="entry name" value="Class II aaRS and biotin synthetases"/>
    <property type="match status" value="1"/>
</dbReference>
<evidence type="ECO:0000313" key="3">
    <source>
        <dbReference type="EMBL" id="TCK82966.1"/>
    </source>
</evidence>
<keyword evidence="4" id="KW-1185">Reference proteome</keyword>
<protein>
    <submittedName>
        <fullName evidence="3">BirA family biotin operon repressor/biotin-[acetyl-CoA-carboxylase] ligase</fullName>
    </submittedName>
</protein>
<dbReference type="InterPro" id="IPR045864">
    <property type="entry name" value="aa-tRNA-synth_II/BPL/LPL"/>
</dbReference>
<gene>
    <name evidence="3" type="ORF">C8N28_1553</name>
</gene>
<dbReference type="EMBL" id="SMGO01000002">
    <property type="protein sequence ID" value="TCK82966.1"/>
    <property type="molecule type" value="Genomic_DNA"/>
</dbReference>
<dbReference type="Gene3D" id="3.30.930.10">
    <property type="entry name" value="Bira Bifunctional Protein, Domain 2"/>
    <property type="match status" value="1"/>
</dbReference>
<dbReference type="AlphaFoldDB" id="A0A4R1LUD3"/>
<dbReference type="OrthoDB" id="9807064at2"/>
<sequence length="254" mass="28646">MQSNTFSSFLNGQKFITLKSISSTNDYLKEELSKSAPFSEGTVIMAEEQFGGRGQSGNKWLSESGKNLTFSILLKPSFLNPIQQFNINIVICVAIYEALYPLLGEELAIKWPNDIYVGDRKLGGILIENILQGNEWRESVVGIGINVNQEDFSGLKNACSIKELLHREYILTDLLYDLCKSIEKCYFQLKNQGIADLQLVYKKALYGLNEVRKFNLEGVSVEGKIIDVADDGQLIVDFNGHSARFNFKEIEFVF</sequence>
<keyword evidence="1 3" id="KW-0436">Ligase</keyword>
<name>A0A4R1LUD3_9SPHI</name>
<feature type="domain" description="BPL/LPL catalytic" evidence="2">
    <location>
        <begin position="1"/>
        <end position="190"/>
    </location>
</feature>
<accession>A0A4R1LUD3</accession>
<dbReference type="PANTHER" id="PTHR12835">
    <property type="entry name" value="BIOTIN PROTEIN LIGASE"/>
    <property type="match status" value="1"/>
</dbReference>
<evidence type="ECO:0000313" key="4">
    <source>
        <dbReference type="Proteomes" id="UP000294616"/>
    </source>
</evidence>
<dbReference type="RefSeq" id="WP_132223328.1">
    <property type="nucleotide sequence ID" value="NZ_SMGO01000002.1"/>
</dbReference>
<organism evidence="3 4">
    <name type="scientific">Albibacterium bauzanense</name>
    <dbReference type="NCBI Taxonomy" id="653929"/>
    <lineage>
        <taxon>Bacteria</taxon>
        <taxon>Pseudomonadati</taxon>
        <taxon>Bacteroidota</taxon>
        <taxon>Sphingobacteriia</taxon>
        <taxon>Sphingobacteriales</taxon>
        <taxon>Sphingobacteriaceae</taxon>
        <taxon>Albibacterium</taxon>
    </lineage>
</organism>
<dbReference type="CDD" id="cd16442">
    <property type="entry name" value="BPL"/>
    <property type="match status" value="1"/>
</dbReference>
<evidence type="ECO:0000259" key="2">
    <source>
        <dbReference type="PROSITE" id="PS51733"/>
    </source>
</evidence>
<dbReference type="GO" id="GO:0004077">
    <property type="term" value="F:biotin--[biotin carboxyl-carrier protein] ligase activity"/>
    <property type="evidence" value="ECO:0007669"/>
    <property type="project" value="InterPro"/>
</dbReference>
<dbReference type="InterPro" id="IPR004408">
    <property type="entry name" value="Biotin_CoA_COase_ligase"/>
</dbReference>
<dbReference type="GO" id="GO:0005737">
    <property type="term" value="C:cytoplasm"/>
    <property type="evidence" value="ECO:0007669"/>
    <property type="project" value="TreeGrafter"/>
</dbReference>
<dbReference type="NCBIfam" id="TIGR00121">
    <property type="entry name" value="birA_ligase"/>
    <property type="match status" value="1"/>
</dbReference>
<comment type="caution">
    <text evidence="3">The sequence shown here is derived from an EMBL/GenBank/DDBJ whole genome shotgun (WGS) entry which is preliminary data.</text>
</comment>
<dbReference type="Proteomes" id="UP000294616">
    <property type="component" value="Unassembled WGS sequence"/>
</dbReference>